<dbReference type="CDD" id="cd23081">
    <property type="entry name" value="cpPDZ_EcRseP-like"/>
    <property type="match status" value="1"/>
</dbReference>
<keyword evidence="9 11" id="KW-0482">Metalloprotease</keyword>
<keyword evidence="4 13" id="KW-0645">Protease</keyword>
<comment type="subcellular location">
    <subcellularLocation>
        <location evidence="2">Membrane</location>
        <topology evidence="2">Multi-pass membrane protein</topology>
    </subcellularLocation>
</comment>
<evidence type="ECO:0000256" key="4">
    <source>
        <dbReference type="ARBA" id="ARBA00022670"/>
    </source>
</evidence>
<evidence type="ECO:0000256" key="8">
    <source>
        <dbReference type="ARBA" id="ARBA00022989"/>
    </source>
</evidence>
<dbReference type="SMART" id="SM00228">
    <property type="entry name" value="PDZ"/>
    <property type="match status" value="1"/>
</dbReference>
<comment type="caution">
    <text evidence="13">The sequence shown here is derived from an EMBL/GenBank/DDBJ whole genome shotgun (WGS) entry which is preliminary data.</text>
</comment>
<evidence type="ECO:0000256" key="10">
    <source>
        <dbReference type="ARBA" id="ARBA00023136"/>
    </source>
</evidence>
<feature type="transmembrane region" description="Helical" evidence="11">
    <location>
        <begin position="326"/>
        <end position="346"/>
    </location>
</feature>
<dbReference type="EC" id="3.4.24.-" evidence="11"/>
<dbReference type="SUPFAM" id="SSF50156">
    <property type="entry name" value="PDZ domain-like"/>
    <property type="match status" value="1"/>
</dbReference>
<evidence type="ECO:0000256" key="7">
    <source>
        <dbReference type="ARBA" id="ARBA00022833"/>
    </source>
</evidence>
<keyword evidence="8 11" id="KW-1133">Transmembrane helix</keyword>
<feature type="transmembrane region" description="Helical" evidence="11">
    <location>
        <begin position="94"/>
        <end position="117"/>
    </location>
</feature>
<dbReference type="NCBIfam" id="TIGR00054">
    <property type="entry name" value="RIP metalloprotease RseP"/>
    <property type="match status" value="1"/>
</dbReference>
<dbReference type="PROSITE" id="PS50106">
    <property type="entry name" value="PDZ"/>
    <property type="match status" value="1"/>
</dbReference>
<evidence type="ECO:0000256" key="1">
    <source>
        <dbReference type="ARBA" id="ARBA00001947"/>
    </source>
</evidence>
<dbReference type="PANTHER" id="PTHR42837">
    <property type="entry name" value="REGULATOR OF SIGMA-E PROTEASE RSEP"/>
    <property type="match status" value="1"/>
</dbReference>
<dbReference type="GO" id="GO:0006508">
    <property type="term" value="P:proteolysis"/>
    <property type="evidence" value="ECO:0007669"/>
    <property type="project" value="UniProtKB-KW"/>
</dbReference>
<evidence type="ECO:0000259" key="12">
    <source>
        <dbReference type="PROSITE" id="PS50106"/>
    </source>
</evidence>
<evidence type="ECO:0000313" key="14">
    <source>
        <dbReference type="Proteomes" id="UP000469346"/>
    </source>
</evidence>
<evidence type="ECO:0000256" key="11">
    <source>
        <dbReference type="RuleBase" id="RU362031"/>
    </source>
</evidence>
<reference evidence="13 14" key="1">
    <citation type="submission" date="2020-02" db="EMBL/GenBank/DDBJ databases">
        <title>Comparative genomics of sulfur disproportionating microorganisms.</title>
        <authorList>
            <person name="Ward L.M."/>
            <person name="Bertran E."/>
            <person name="Johnston D.T."/>
        </authorList>
    </citation>
    <scope>NUCLEOTIDE SEQUENCE [LARGE SCALE GENOMIC DNA]</scope>
    <source>
        <strain evidence="13 14">DSM 100025</strain>
    </source>
</reference>
<dbReference type="InterPro" id="IPR008915">
    <property type="entry name" value="Peptidase_M50"/>
</dbReference>
<evidence type="ECO:0000313" key="13">
    <source>
        <dbReference type="EMBL" id="NDY42791.1"/>
    </source>
</evidence>
<dbReference type="GO" id="GO:0004222">
    <property type="term" value="F:metalloendopeptidase activity"/>
    <property type="evidence" value="ECO:0007669"/>
    <property type="project" value="InterPro"/>
</dbReference>
<dbReference type="Pfam" id="PF17820">
    <property type="entry name" value="PDZ_6"/>
    <property type="match status" value="1"/>
</dbReference>
<sequence length="361" mass="38854">MTTFWSFLLVLSGLIFVHEFGHFLVARAFGIRVLKFSLGFGPRLWGVVRGGTDYCISAVPLGGFVKMLGEVAGEPVPEADRPRSFSHQPVWKRALVVAAGPVSNLLFACLVYLGVFLSVGQPLVLPHVGDVQKDSPAEAAGIRPGDTIVAVDGHPVATWSEVVERIRSGNGAPVRVRLHREDGTEFTARVTPRLHEGRNIFGERITYPVIGVVASGKLRIRRLSPARAAGAALAKTWEGIVLVGKGFWKIVQRVVPLSSLGGPILIAQLSGQVAEQGLLSLLYFMAFLSINLGLLNLLPIPLLDGGHLLFHLVEALRGRPLSERQVAVAQQVGLVLLGALVLLVTYNDILRLLGLSPGLPR</sequence>
<dbReference type="Gene3D" id="2.30.42.10">
    <property type="match status" value="1"/>
</dbReference>
<dbReference type="GO" id="GO:0016020">
    <property type="term" value="C:membrane"/>
    <property type="evidence" value="ECO:0007669"/>
    <property type="project" value="UniProtKB-SubCell"/>
</dbReference>
<evidence type="ECO:0000256" key="2">
    <source>
        <dbReference type="ARBA" id="ARBA00004141"/>
    </source>
</evidence>
<keyword evidence="10 11" id="KW-0472">Membrane</keyword>
<evidence type="ECO:0000256" key="5">
    <source>
        <dbReference type="ARBA" id="ARBA00022692"/>
    </source>
</evidence>
<evidence type="ECO:0000256" key="6">
    <source>
        <dbReference type="ARBA" id="ARBA00022801"/>
    </source>
</evidence>
<dbReference type="InterPro" id="IPR001478">
    <property type="entry name" value="PDZ"/>
</dbReference>
<dbReference type="InterPro" id="IPR036034">
    <property type="entry name" value="PDZ_sf"/>
</dbReference>
<keyword evidence="7 11" id="KW-0862">Zinc</keyword>
<feature type="domain" description="PDZ" evidence="12">
    <location>
        <begin position="113"/>
        <end position="168"/>
    </location>
</feature>
<dbReference type="GO" id="GO:0046872">
    <property type="term" value="F:metal ion binding"/>
    <property type="evidence" value="ECO:0007669"/>
    <property type="project" value="UniProtKB-KW"/>
</dbReference>
<dbReference type="CDD" id="cd06163">
    <property type="entry name" value="S2P-M50_PDZ_RseP-like"/>
    <property type="match status" value="1"/>
</dbReference>
<dbReference type="Pfam" id="PF02163">
    <property type="entry name" value="Peptidase_M50"/>
    <property type="match status" value="1"/>
</dbReference>
<dbReference type="InterPro" id="IPR041489">
    <property type="entry name" value="PDZ_6"/>
</dbReference>
<feature type="transmembrane region" description="Helical" evidence="11">
    <location>
        <begin position="278"/>
        <end position="300"/>
    </location>
</feature>
<organism evidence="13 14">
    <name type="scientific">Dissulfurirhabdus thermomarina</name>
    <dbReference type="NCBI Taxonomy" id="1765737"/>
    <lineage>
        <taxon>Bacteria</taxon>
        <taxon>Deltaproteobacteria</taxon>
        <taxon>Dissulfurirhabdaceae</taxon>
        <taxon>Dissulfurirhabdus</taxon>
    </lineage>
</organism>
<keyword evidence="14" id="KW-1185">Reference proteome</keyword>
<protein>
    <recommendedName>
        <fullName evidence="11">Zinc metalloprotease</fullName>
        <ecNumber evidence="11">3.4.24.-</ecNumber>
    </recommendedName>
</protein>
<keyword evidence="11" id="KW-0479">Metal-binding</keyword>
<keyword evidence="6 11" id="KW-0378">Hydrolase</keyword>
<keyword evidence="5 11" id="KW-0812">Transmembrane</keyword>
<comment type="similarity">
    <text evidence="3 11">Belongs to the peptidase M50B family.</text>
</comment>
<gene>
    <name evidence="13" type="primary">rseP</name>
    <name evidence="13" type="ORF">G3N55_08040</name>
</gene>
<dbReference type="AlphaFoldDB" id="A0A6N9TNC4"/>
<dbReference type="RefSeq" id="WP_163298921.1">
    <property type="nucleotide sequence ID" value="NZ_JAAGRR010000085.1"/>
</dbReference>
<accession>A0A6N9TNC4</accession>
<evidence type="ECO:0000256" key="3">
    <source>
        <dbReference type="ARBA" id="ARBA00007931"/>
    </source>
</evidence>
<dbReference type="InterPro" id="IPR004387">
    <property type="entry name" value="Pept_M50_Zn"/>
</dbReference>
<evidence type="ECO:0000256" key="9">
    <source>
        <dbReference type="ARBA" id="ARBA00023049"/>
    </source>
</evidence>
<name>A0A6N9TNC4_DISTH</name>
<dbReference type="Proteomes" id="UP000469346">
    <property type="component" value="Unassembled WGS sequence"/>
</dbReference>
<dbReference type="EMBL" id="JAAGRR010000085">
    <property type="protein sequence ID" value="NDY42791.1"/>
    <property type="molecule type" value="Genomic_DNA"/>
</dbReference>
<comment type="cofactor">
    <cofactor evidence="1 11">
        <name>Zn(2+)</name>
        <dbReference type="ChEBI" id="CHEBI:29105"/>
    </cofactor>
</comment>
<dbReference type="PANTHER" id="PTHR42837:SF2">
    <property type="entry name" value="MEMBRANE METALLOPROTEASE ARASP2, CHLOROPLASTIC-RELATED"/>
    <property type="match status" value="1"/>
</dbReference>
<proteinExistence type="inferred from homology"/>